<evidence type="ECO:0000313" key="1">
    <source>
        <dbReference type="EMBL" id="GAV75294.1"/>
    </source>
</evidence>
<comment type="caution">
    <text evidence="1">The sequence shown here is derived from an EMBL/GenBank/DDBJ whole genome shotgun (WGS) entry which is preliminary data.</text>
</comment>
<evidence type="ECO:0008006" key="3">
    <source>
        <dbReference type="Google" id="ProtNLM"/>
    </source>
</evidence>
<dbReference type="InParanoid" id="A0A1Q3C525"/>
<keyword evidence="2" id="KW-1185">Reference proteome</keyword>
<reference evidence="2" key="1">
    <citation type="submission" date="2016-04" db="EMBL/GenBank/DDBJ databases">
        <title>Cephalotus genome sequencing.</title>
        <authorList>
            <person name="Fukushima K."/>
            <person name="Hasebe M."/>
            <person name="Fang X."/>
        </authorList>
    </citation>
    <scope>NUCLEOTIDE SEQUENCE [LARGE SCALE GENOMIC DNA]</scope>
    <source>
        <strain evidence="2">cv. St1</strain>
    </source>
</reference>
<organism evidence="1 2">
    <name type="scientific">Cephalotus follicularis</name>
    <name type="common">Albany pitcher plant</name>
    <dbReference type="NCBI Taxonomy" id="3775"/>
    <lineage>
        <taxon>Eukaryota</taxon>
        <taxon>Viridiplantae</taxon>
        <taxon>Streptophyta</taxon>
        <taxon>Embryophyta</taxon>
        <taxon>Tracheophyta</taxon>
        <taxon>Spermatophyta</taxon>
        <taxon>Magnoliopsida</taxon>
        <taxon>eudicotyledons</taxon>
        <taxon>Gunneridae</taxon>
        <taxon>Pentapetalae</taxon>
        <taxon>rosids</taxon>
        <taxon>fabids</taxon>
        <taxon>Oxalidales</taxon>
        <taxon>Cephalotaceae</taxon>
        <taxon>Cephalotus</taxon>
    </lineage>
</organism>
<dbReference type="InterPro" id="IPR036691">
    <property type="entry name" value="Endo/exonu/phosph_ase_sf"/>
</dbReference>
<sequence length="181" mass="20679">MIKGACWNIRGLNDRIKQGEVNLLILKHNIAFVGLLETRVRMGNRDRVTRMLPKGWSSVTNHSNSLIGRIWVLWNPNFVQFTVIGISNQTIQGSVTIVGGRPLLSKAMAEFEHCIRKREIEDLRQTGHLFSWNNKRTESGAVAKKIDRGLGNLWWFKEFSDLKAQFLRPGISDHSPCILPF</sequence>
<protein>
    <recommendedName>
        <fullName evidence="3">Exo_endo_phos domain-containing protein</fullName>
    </recommendedName>
</protein>
<dbReference type="SUPFAM" id="SSF56219">
    <property type="entry name" value="DNase I-like"/>
    <property type="match status" value="1"/>
</dbReference>
<evidence type="ECO:0000313" key="2">
    <source>
        <dbReference type="Proteomes" id="UP000187406"/>
    </source>
</evidence>
<proteinExistence type="predicted"/>
<name>A0A1Q3C525_CEPFO</name>
<accession>A0A1Q3C525</accession>
<dbReference type="PANTHER" id="PTHR33710">
    <property type="entry name" value="BNAC02G09200D PROTEIN"/>
    <property type="match status" value="1"/>
</dbReference>
<dbReference type="Gene3D" id="3.60.10.10">
    <property type="entry name" value="Endonuclease/exonuclease/phosphatase"/>
    <property type="match status" value="1"/>
</dbReference>
<gene>
    <name evidence="1" type="ORF">CFOL_v3_18773</name>
</gene>
<dbReference type="PANTHER" id="PTHR33710:SF71">
    <property type="entry name" value="ENDONUCLEASE_EXONUCLEASE_PHOSPHATASE DOMAIN-CONTAINING PROTEIN"/>
    <property type="match status" value="1"/>
</dbReference>
<dbReference type="Proteomes" id="UP000187406">
    <property type="component" value="Unassembled WGS sequence"/>
</dbReference>
<dbReference type="EMBL" id="BDDD01001344">
    <property type="protein sequence ID" value="GAV75294.1"/>
    <property type="molecule type" value="Genomic_DNA"/>
</dbReference>
<dbReference type="OrthoDB" id="913872at2759"/>
<dbReference type="AlphaFoldDB" id="A0A1Q3C525"/>